<evidence type="ECO:0000313" key="4">
    <source>
        <dbReference type="Proteomes" id="UP001323798"/>
    </source>
</evidence>
<keyword evidence="2" id="KW-0472">Membrane</keyword>
<dbReference type="RefSeq" id="WP_320942764.1">
    <property type="nucleotide sequence ID" value="NZ_BAABEU010000003.1"/>
</dbReference>
<evidence type="ECO:0008006" key="5">
    <source>
        <dbReference type="Google" id="ProtNLM"/>
    </source>
</evidence>
<gene>
    <name evidence="3" type="ORF">SM116_01825</name>
</gene>
<feature type="region of interest" description="Disordered" evidence="1">
    <location>
        <begin position="1"/>
        <end position="26"/>
    </location>
</feature>
<evidence type="ECO:0000313" key="3">
    <source>
        <dbReference type="EMBL" id="WPR90050.1"/>
    </source>
</evidence>
<name>A0ABZ0SPD6_9MICO</name>
<proteinExistence type="predicted"/>
<dbReference type="Proteomes" id="UP001323798">
    <property type="component" value="Chromosome"/>
</dbReference>
<protein>
    <recommendedName>
        <fullName evidence="5">SbsA Ig-like domain-containing protein</fullName>
    </recommendedName>
</protein>
<organism evidence="3 4">
    <name type="scientific">Microbacterium rhizosphaerae</name>
    <dbReference type="NCBI Taxonomy" id="1678237"/>
    <lineage>
        <taxon>Bacteria</taxon>
        <taxon>Bacillati</taxon>
        <taxon>Actinomycetota</taxon>
        <taxon>Actinomycetes</taxon>
        <taxon>Micrococcales</taxon>
        <taxon>Microbacteriaceae</taxon>
        <taxon>Microbacterium</taxon>
    </lineage>
</organism>
<keyword evidence="2" id="KW-0812">Transmembrane</keyword>
<accession>A0ABZ0SPD6</accession>
<evidence type="ECO:0000256" key="2">
    <source>
        <dbReference type="SAM" id="Phobius"/>
    </source>
</evidence>
<sequence>MSTDGARRTRTSQRRGGPPPAAARRTAKRRGFVVGFAVVAVGLVGVSLVGAAVSTLQGPRVTATQSDPAAAVEASGSRVILTTNQMLHKVEPSQVTVTPATPFTVDTSGRSVGVRFTLPLHDRTAYTVTIKDVEGYGGGPATTLATDFRTPSMDVYLLQRSSTGDTILRTGLDGKAAHVVFRHAHIEDFRATSSHLVASVADSAGNAHLIVTDLDGKHARELPMPGDGTILDLQSADRGELIGYTYSDAQLGNGTARESVLYTASLKDAAARAKPTAVPVSGTEHRIADWRFVPDTDRILLLTYDGRLILGGATGKGADLGTATTIDGIARGSSKAVIERPDGMFTVDLTNGKQSPLADATGVVGTQGVVTPLPSAGTARPYSTIDASGVVEGTTVTIVGDDGRATPVFQVPGTDAVVQTCASPSGRYLAVVVSPDVVNNPFDSYGLPMPHTVVTHLIDLGAKTQVSALRGFAISWCQVPPQAVQ</sequence>
<keyword evidence="4" id="KW-1185">Reference proteome</keyword>
<keyword evidence="2" id="KW-1133">Transmembrane helix</keyword>
<reference evidence="3 4" key="1">
    <citation type="submission" date="2023-11" db="EMBL/GenBank/DDBJ databases">
        <title>Genome sequence of Microbacterium rhizosphaerae KACC 19337.</title>
        <authorList>
            <person name="Choi H."/>
            <person name="Kim S."/>
            <person name="Kim Y."/>
            <person name="Kwon S.-W."/>
            <person name="Heo J."/>
        </authorList>
    </citation>
    <scope>NUCLEOTIDE SEQUENCE [LARGE SCALE GENOMIC DNA]</scope>
    <source>
        <strain evidence="3 4">KACC 19337</strain>
    </source>
</reference>
<dbReference type="EMBL" id="CP139368">
    <property type="protein sequence ID" value="WPR90050.1"/>
    <property type="molecule type" value="Genomic_DNA"/>
</dbReference>
<evidence type="ECO:0000256" key="1">
    <source>
        <dbReference type="SAM" id="MobiDB-lite"/>
    </source>
</evidence>
<feature type="transmembrane region" description="Helical" evidence="2">
    <location>
        <begin position="32"/>
        <end position="53"/>
    </location>
</feature>